<dbReference type="SUPFAM" id="SSF75005">
    <property type="entry name" value="Arabinanase/levansucrase/invertase"/>
    <property type="match status" value="1"/>
</dbReference>
<evidence type="ECO:0000256" key="6">
    <source>
        <dbReference type="RuleBase" id="RU361187"/>
    </source>
</evidence>
<dbReference type="InterPro" id="IPR051795">
    <property type="entry name" value="Glycosyl_Hydrlase_43"/>
</dbReference>
<dbReference type="PANTHER" id="PTHR42812:SF12">
    <property type="entry name" value="BETA-XYLOSIDASE-RELATED"/>
    <property type="match status" value="1"/>
</dbReference>
<organism evidence="8 9">
    <name type="scientific">Weissella diestrammenae</name>
    <dbReference type="NCBI Taxonomy" id="1162633"/>
    <lineage>
        <taxon>Bacteria</taxon>
        <taxon>Bacillati</taxon>
        <taxon>Bacillota</taxon>
        <taxon>Bacilli</taxon>
        <taxon>Lactobacillales</taxon>
        <taxon>Lactobacillaceae</taxon>
        <taxon>Weissella</taxon>
    </lineage>
</organism>
<dbReference type="GO" id="GO:0005975">
    <property type="term" value="P:carbohydrate metabolic process"/>
    <property type="evidence" value="ECO:0007669"/>
    <property type="project" value="InterPro"/>
</dbReference>
<feature type="domain" description="Beta-xylosidase C-terminal Concanavalin A-like" evidence="7">
    <location>
        <begin position="344"/>
        <end position="542"/>
    </location>
</feature>
<feature type="active site" description="Proton donor" evidence="4">
    <location>
        <position position="187"/>
    </location>
</feature>
<protein>
    <submittedName>
        <fullName evidence="8">Family 43 glycosylhydrolase</fullName>
    </submittedName>
</protein>
<dbReference type="KEGG" id="wdi:H9L19_04530"/>
<dbReference type="InterPro" id="IPR023296">
    <property type="entry name" value="Glyco_hydro_beta-prop_sf"/>
</dbReference>
<dbReference type="Pfam" id="PF17851">
    <property type="entry name" value="GH43_C2"/>
    <property type="match status" value="1"/>
</dbReference>
<evidence type="ECO:0000313" key="8">
    <source>
        <dbReference type="EMBL" id="QNN76087.1"/>
    </source>
</evidence>
<dbReference type="AlphaFoldDB" id="A0A7G9T7L2"/>
<comment type="similarity">
    <text evidence="1 6">Belongs to the glycosyl hydrolase 43 family.</text>
</comment>
<dbReference type="Gene3D" id="2.115.10.20">
    <property type="entry name" value="Glycosyl hydrolase domain, family 43"/>
    <property type="match status" value="1"/>
</dbReference>
<dbReference type="Pfam" id="PF04616">
    <property type="entry name" value="Glyco_hydro_43"/>
    <property type="match status" value="1"/>
</dbReference>
<keyword evidence="9" id="KW-1185">Reference proteome</keyword>
<evidence type="ECO:0000256" key="2">
    <source>
        <dbReference type="ARBA" id="ARBA00022801"/>
    </source>
</evidence>
<feature type="active site" description="Proton acceptor" evidence="4">
    <location>
        <position position="13"/>
    </location>
</feature>
<dbReference type="EMBL" id="CP060724">
    <property type="protein sequence ID" value="QNN76087.1"/>
    <property type="molecule type" value="Genomic_DNA"/>
</dbReference>
<dbReference type="InterPro" id="IPR013320">
    <property type="entry name" value="ConA-like_dom_sf"/>
</dbReference>
<evidence type="ECO:0000259" key="7">
    <source>
        <dbReference type="Pfam" id="PF17851"/>
    </source>
</evidence>
<evidence type="ECO:0000256" key="5">
    <source>
        <dbReference type="PIRSR" id="PIRSR606710-2"/>
    </source>
</evidence>
<evidence type="ECO:0000256" key="1">
    <source>
        <dbReference type="ARBA" id="ARBA00009865"/>
    </source>
</evidence>
<feature type="site" description="Important for catalytic activity, responsible for pKa modulation of the active site Glu and correct orientation of both the proton donor and substrate" evidence="5">
    <location>
        <position position="127"/>
    </location>
</feature>
<keyword evidence="3 6" id="KW-0326">Glycosidase</keyword>
<evidence type="ECO:0000256" key="3">
    <source>
        <dbReference type="ARBA" id="ARBA00023295"/>
    </source>
</evidence>
<dbReference type="Gene3D" id="2.60.120.200">
    <property type="match status" value="1"/>
</dbReference>
<dbReference type="SUPFAM" id="SSF49899">
    <property type="entry name" value="Concanavalin A-like lectins/glucanases"/>
    <property type="match status" value="1"/>
</dbReference>
<dbReference type="GO" id="GO:0004553">
    <property type="term" value="F:hydrolase activity, hydrolyzing O-glycosyl compounds"/>
    <property type="evidence" value="ECO:0007669"/>
    <property type="project" value="InterPro"/>
</dbReference>
<gene>
    <name evidence="8" type="ORF">H9L19_04530</name>
</gene>
<accession>A0A7G9T7L2</accession>
<keyword evidence="2 6" id="KW-0378">Hydrolase</keyword>
<reference evidence="8 9" key="1">
    <citation type="submission" date="2020-08" db="EMBL/GenBank/DDBJ databases">
        <title>Genome sequence of Weissella diestrammenae KACC 16890T.</title>
        <authorList>
            <person name="Hyun D.-W."/>
            <person name="Bae J.-W."/>
        </authorList>
    </citation>
    <scope>NUCLEOTIDE SEQUENCE [LARGE SCALE GENOMIC DNA]</scope>
    <source>
        <strain evidence="8 9">KACC 16890</strain>
    </source>
</reference>
<dbReference type="InterPro" id="IPR006710">
    <property type="entry name" value="Glyco_hydro_43"/>
</dbReference>
<proteinExistence type="inferred from homology"/>
<evidence type="ECO:0000313" key="9">
    <source>
        <dbReference type="Proteomes" id="UP000515800"/>
    </source>
</evidence>
<name>A0A7G9T7L2_9LACO</name>
<dbReference type="PANTHER" id="PTHR42812">
    <property type="entry name" value="BETA-XYLOSIDASE"/>
    <property type="match status" value="1"/>
</dbReference>
<dbReference type="Proteomes" id="UP000515800">
    <property type="component" value="Chromosome"/>
</dbReference>
<sequence>MITNPIIPGFAPDPSIIRVGDDYYIATSTFHLNPGICIYHSTDLAHWEMIDHGLKQSEVDLRGTNTPAGIWAPHLSYDVATKKYWLAYSHMLNMEGREFNADNYAISADNIHGPWSKPVYLGSLGFDPSLFHDTDGRHYMTILEWETRDGYRHPGHIVIQEMNLDTGEFIGQEVRVTQGFTTRGCAEAPQIYKHDGAYYLMLASGGTGYAHGVEIGRAQNIFGPYEPNPTLEPIITSAPEHIFSLGNPDAGHFEAYNPHSRLQKSGHGSLVETSDGEWYIAHLMSRPLPGTMLNPLGRETSLQKMRWNPDGWLEMADGSNLAKDRTPGLAGIDYSQPIDHSFSADFSQPELDVHWMTPYREQDVTWVTQQNGQLQIKGENSFFSRMNPAMVTVAATAFDFTMETEVAFQPTHYSQSAGMLMYYDAQNWLYARLYFSESLQSIALGILQAKNGERIEYVHDRVAIPNGQVKLRFATENGHTSIGYAVADHWQLLASTIDTSYLSDEGVGGSEGEIGGFTGLLCGLGAVDAYRHTSKATFNYFKMINNEE</sequence>
<dbReference type="InterPro" id="IPR041542">
    <property type="entry name" value="GH43_C2"/>
</dbReference>
<evidence type="ECO:0000256" key="4">
    <source>
        <dbReference type="PIRSR" id="PIRSR606710-1"/>
    </source>
</evidence>